<gene>
    <name evidence="1" type="ORF">NCTC8081_00560</name>
</gene>
<dbReference type="EMBL" id="UAWO01000002">
    <property type="protein sequence ID" value="SQC06450.1"/>
    <property type="molecule type" value="Genomic_DNA"/>
</dbReference>
<dbReference type="InterPro" id="IPR012337">
    <property type="entry name" value="RNaseH-like_sf"/>
</dbReference>
<organism evidence="1 2">
    <name type="scientific">Clostridium perfringens</name>
    <dbReference type="NCBI Taxonomy" id="1502"/>
    <lineage>
        <taxon>Bacteria</taxon>
        <taxon>Bacillati</taxon>
        <taxon>Bacillota</taxon>
        <taxon>Clostridia</taxon>
        <taxon>Eubacteriales</taxon>
        <taxon>Clostridiaceae</taxon>
        <taxon>Clostridium</taxon>
    </lineage>
</organism>
<sequence length="81" mass="9694">MKRDFAITSINEKWVGDITYIKTQNEFNIIQSFSQKGCPYDNACIESFHAVLKKEEVYRNTYEKYEDAKKSIFQYMESFLQ</sequence>
<dbReference type="Proteomes" id="UP000250234">
    <property type="component" value="Unassembled WGS sequence"/>
</dbReference>
<evidence type="ECO:0000313" key="2">
    <source>
        <dbReference type="Proteomes" id="UP000250234"/>
    </source>
</evidence>
<proteinExistence type="predicted"/>
<dbReference type="SUPFAM" id="SSF53098">
    <property type="entry name" value="Ribonuclease H-like"/>
    <property type="match status" value="1"/>
</dbReference>
<accession>A0A2X3E7B5</accession>
<protein>
    <submittedName>
        <fullName evidence="1">Transposase IS3/IS911 family protein</fullName>
    </submittedName>
</protein>
<reference evidence="1 2" key="1">
    <citation type="submission" date="2018-06" db="EMBL/GenBank/DDBJ databases">
        <authorList>
            <consortium name="Pathogen Informatics"/>
            <person name="Doyle S."/>
        </authorList>
    </citation>
    <scope>NUCLEOTIDE SEQUENCE [LARGE SCALE GENOMIC DNA]</scope>
    <source>
        <strain evidence="1 2">NCTC8081</strain>
    </source>
</reference>
<dbReference type="AlphaFoldDB" id="A0A2X3E7B5"/>
<dbReference type="PANTHER" id="PTHR46889">
    <property type="entry name" value="TRANSPOSASE INSF FOR INSERTION SEQUENCE IS3B-RELATED"/>
    <property type="match status" value="1"/>
</dbReference>
<dbReference type="RefSeq" id="WP_181465732.1">
    <property type="nucleotide sequence ID" value="NZ_CATNYA010000112.1"/>
</dbReference>
<dbReference type="InterPro" id="IPR050900">
    <property type="entry name" value="Transposase_IS3/IS150/IS904"/>
</dbReference>
<dbReference type="PANTHER" id="PTHR46889:SF7">
    <property type="entry name" value="TRANSPOSASE FOR INSERTION SEQUENCE ELEMENT IS904"/>
    <property type="match status" value="1"/>
</dbReference>
<evidence type="ECO:0000313" key="1">
    <source>
        <dbReference type="EMBL" id="SQC06450.1"/>
    </source>
</evidence>
<name>A0A2X3E7B5_CLOPF</name>